<reference evidence="2 3" key="1">
    <citation type="submission" date="2018-10" db="EMBL/GenBank/DDBJ databases">
        <authorList>
            <person name="Li J."/>
        </authorList>
    </citation>
    <scope>NUCLEOTIDE SEQUENCE [LARGE SCALE GENOMIC DNA]</scope>
    <source>
        <strain evidence="2 3">IF 016277</strain>
    </source>
</reference>
<comment type="caution">
    <text evidence="2">The sequence shown here is derived from an EMBL/GenBank/DDBJ whole genome shotgun (WGS) entry which is preliminary data.</text>
</comment>
<evidence type="ECO:0000256" key="1">
    <source>
        <dbReference type="SAM" id="Coils"/>
    </source>
</evidence>
<name>A0A3L7A4Z0_9MICO</name>
<accession>A0A3L7A4Z0</accession>
<dbReference type="RefSeq" id="WP_121649012.1">
    <property type="nucleotide sequence ID" value="NZ_RCUX01000008.1"/>
</dbReference>
<gene>
    <name evidence="2" type="ORF">D9V32_11325</name>
</gene>
<dbReference type="Proteomes" id="UP000272503">
    <property type="component" value="Unassembled WGS sequence"/>
</dbReference>
<dbReference type="EMBL" id="RCUX01000008">
    <property type="protein sequence ID" value="RLP75008.1"/>
    <property type="molecule type" value="Genomic_DNA"/>
</dbReference>
<keyword evidence="1" id="KW-0175">Coiled coil</keyword>
<keyword evidence="3" id="KW-1185">Reference proteome</keyword>
<protein>
    <recommendedName>
        <fullName evidence="4">HEAT repeat domain-containing protein</fullName>
    </recommendedName>
</protein>
<organism evidence="2 3">
    <name type="scientific">Mycetocola tolaasinivorans</name>
    <dbReference type="NCBI Taxonomy" id="76635"/>
    <lineage>
        <taxon>Bacteria</taxon>
        <taxon>Bacillati</taxon>
        <taxon>Actinomycetota</taxon>
        <taxon>Actinomycetes</taxon>
        <taxon>Micrococcales</taxon>
        <taxon>Microbacteriaceae</taxon>
        <taxon>Mycetocola</taxon>
    </lineage>
</organism>
<dbReference type="OrthoDB" id="5111914at2"/>
<evidence type="ECO:0008006" key="4">
    <source>
        <dbReference type="Google" id="ProtNLM"/>
    </source>
</evidence>
<dbReference type="AlphaFoldDB" id="A0A3L7A4Z0"/>
<sequence length="222" mass="25236">MEQQIISLLQSDKYARKAAALEAELARIDEDLHSSSEKDRLHAARALNRLARAELSWMLLSVRNHFLSPAFRDLLDPVIDTADARTRAILLHTMRNAYERYIVHPMWGDLRREDDGSWWDAWILSTGETFIENSDLPIRGEAAYLLALSGDPRGWETYLEIVPKRSALLGQLELAILLCPDSRTPAMVDSILALADETERRHPGQAYTAQSIRDALRVRFGD</sequence>
<feature type="coiled-coil region" evidence="1">
    <location>
        <begin position="11"/>
        <end position="38"/>
    </location>
</feature>
<proteinExistence type="predicted"/>
<evidence type="ECO:0000313" key="3">
    <source>
        <dbReference type="Proteomes" id="UP000272503"/>
    </source>
</evidence>
<evidence type="ECO:0000313" key="2">
    <source>
        <dbReference type="EMBL" id="RLP75008.1"/>
    </source>
</evidence>